<keyword evidence="2" id="KW-0560">Oxidoreductase</keyword>
<name>A0A0F4XX24_9PSED</name>
<proteinExistence type="inferred from homology"/>
<sequence>MNRVLGKVTIITGAARGQGEAHTRLFASEGAKVLMTDVLDAPGSAVAQELRDAGYDVHYLHMDVTSEADWIAVVKEAEARWGRVDILLNNAGIVGSMKGAHEEELSAWTKLTEINQQGVFLGIKHAVPAMQRAGGGSIVNVCSINGQVGGAGSFSYQASKGAVRMMTKAAAMQYVKDNIRVNSICPGLVMTPMAEEEGVESNNAFAAATPMGRGARPEEVSYGVLYLACDEASYVTGTELYIDGGYTAQ</sequence>
<dbReference type="Proteomes" id="UP000033662">
    <property type="component" value="Unassembled WGS sequence"/>
</dbReference>
<dbReference type="GO" id="GO:0016491">
    <property type="term" value="F:oxidoreductase activity"/>
    <property type="evidence" value="ECO:0007669"/>
    <property type="project" value="UniProtKB-KW"/>
</dbReference>
<evidence type="ECO:0000256" key="1">
    <source>
        <dbReference type="ARBA" id="ARBA00006484"/>
    </source>
</evidence>
<comment type="caution">
    <text evidence="3">The sequence shown here is derived from an EMBL/GenBank/DDBJ whole genome shotgun (WGS) entry which is preliminary data.</text>
</comment>
<dbReference type="Gene3D" id="3.40.50.720">
    <property type="entry name" value="NAD(P)-binding Rossmann-like Domain"/>
    <property type="match status" value="1"/>
</dbReference>
<evidence type="ECO:0000256" key="2">
    <source>
        <dbReference type="ARBA" id="ARBA00023002"/>
    </source>
</evidence>
<dbReference type="AlphaFoldDB" id="A0A0F4XX24"/>
<evidence type="ECO:0000313" key="4">
    <source>
        <dbReference type="Proteomes" id="UP000033662"/>
    </source>
</evidence>
<evidence type="ECO:0008006" key="5">
    <source>
        <dbReference type="Google" id="ProtNLM"/>
    </source>
</evidence>
<dbReference type="InterPro" id="IPR036291">
    <property type="entry name" value="NAD(P)-bd_dom_sf"/>
</dbReference>
<dbReference type="EMBL" id="JZXC01000001">
    <property type="protein sequence ID" value="KKA09918.1"/>
    <property type="molecule type" value="Genomic_DNA"/>
</dbReference>
<dbReference type="FunFam" id="3.40.50.720:FF:000084">
    <property type="entry name" value="Short-chain dehydrogenase reductase"/>
    <property type="match status" value="1"/>
</dbReference>
<dbReference type="PANTHER" id="PTHR43180:SF33">
    <property type="entry name" value="15-HYDROXYPROSTAGLANDIN DEHYDROGENASE [NAD(+)]-LIKE"/>
    <property type="match status" value="1"/>
</dbReference>
<dbReference type="PANTHER" id="PTHR43180">
    <property type="entry name" value="3-OXOACYL-(ACYL-CARRIER-PROTEIN) REDUCTASE (AFU_ORTHOLOGUE AFUA_6G11210)"/>
    <property type="match status" value="1"/>
</dbReference>
<accession>A0A0F4XX24</accession>
<dbReference type="PRINTS" id="PR00080">
    <property type="entry name" value="SDRFAMILY"/>
</dbReference>
<dbReference type="Pfam" id="PF13561">
    <property type="entry name" value="adh_short_C2"/>
    <property type="match status" value="1"/>
</dbReference>
<comment type="similarity">
    <text evidence="1">Belongs to the short-chain dehydrogenases/reductases (SDR) family.</text>
</comment>
<protein>
    <recommendedName>
        <fullName evidence="5">Cyclopentanol dehydrogenase</fullName>
    </recommendedName>
</protein>
<dbReference type="NCBIfam" id="NF005559">
    <property type="entry name" value="PRK07231.1"/>
    <property type="match status" value="1"/>
</dbReference>
<dbReference type="InterPro" id="IPR002347">
    <property type="entry name" value="SDR_fam"/>
</dbReference>
<evidence type="ECO:0000313" key="3">
    <source>
        <dbReference type="EMBL" id="KKA09918.1"/>
    </source>
</evidence>
<dbReference type="SUPFAM" id="SSF51735">
    <property type="entry name" value="NAD(P)-binding Rossmann-fold domains"/>
    <property type="match status" value="1"/>
</dbReference>
<dbReference type="PATRIC" id="fig|132476.4.peg.161"/>
<reference evidence="3 4" key="1">
    <citation type="submission" date="2015-03" db="EMBL/GenBank/DDBJ databases">
        <title>Pseudomonas fluorescens 1855-344 Genome sequencing and assembly.</title>
        <authorList>
            <person name="Eng W.W.H."/>
            <person name="Gan H.M."/>
            <person name="Savka M.A."/>
        </authorList>
    </citation>
    <scope>NUCLEOTIDE SEQUENCE [LARGE SCALE GENOMIC DNA]</scope>
    <source>
        <strain evidence="3 4">1855-344</strain>
    </source>
</reference>
<organism evidence="3 4">
    <name type="scientific">Pseudomonas kilonensis</name>
    <dbReference type="NCBI Taxonomy" id="132476"/>
    <lineage>
        <taxon>Bacteria</taxon>
        <taxon>Pseudomonadati</taxon>
        <taxon>Pseudomonadota</taxon>
        <taxon>Gammaproteobacteria</taxon>
        <taxon>Pseudomonadales</taxon>
        <taxon>Pseudomonadaceae</taxon>
        <taxon>Pseudomonas</taxon>
    </lineage>
</organism>
<dbReference type="OrthoDB" id="9806974at2"/>
<dbReference type="PRINTS" id="PR00081">
    <property type="entry name" value="GDHRDH"/>
</dbReference>
<gene>
    <name evidence="3" type="ORF">VP02_00745</name>
</gene>